<proteinExistence type="inferred from homology"/>
<evidence type="ECO:0000256" key="1">
    <source>
        <dbReference type="ARBA" id="ARBA00004173"/>
    </source>
</evidence>
<dbReference type="HAMAP" id="MF_01547">
    <property type="entry name" value="RNA_methyltr_E"/>
    <property type="match status" value="1"/>
</dbReference>
<sequence>MTMVILNHSRTRFSSNLSAKCSQFLQRRWKNSAEWLNRQHSDPYVRRAKMENYRCRSAFKLLEMDERFKFLTPGKTVIDCGAAPGSWTQVAVTKVNANGKDSRAPKGKVLSIDRLPFYPVDGAIIFPLSDFTTKETQTAVKEALQNEKVDIVMSDIAPNVTGLKDVNHDLIIKLVYTVIRFALPVTKPGGICLVKLWDGNKTSAVETDLQRFYKKVRRVKPKASRSDSTEVYLLASDFLGIKT</sequence>
<dbReference type="KEGG" id="btab:109040807"/>
<evidence type="ECO:0000256" key="7">
    <source>
        <dbReference type="ARBA" id="ARBA00022946"/>
    </source>
</evidence>
<keyword evidence="5" id="KW-0808">Transferase</keyword>
<accession>A0A9P0F5I2</accession>
<dbReference type="Gene3D" id="3.40.50.150">
    <property type="entry name" value="Vaccinia Virus protein VP39"/>
    <property type="match status" value="1"/>
</dbReference>
<evidence type="ECO:0000256" key="8">
    <source>
        <dbReference type="ARBA" id="ARBA00023128"/>
    </source>
</evidence>
<evidence type="ECO:0000256" key="6">
    <source>
        <dbReference type="ARBA" id="ARBA00022691"/>
    </source>
</evidence>
<dbReference type="PANTHER" id="PTHR10920">
    <property type="entry name" value="RIBOSOMAL RNA METHYLTRANSFERASE"/>
    <property type="match status" value="1"/>
</dbReference>
<dbReference type="GO" id="GO:1902775">
    <property type="term" value="P:mitochondrial large ribosomal subunit assembly"/>
    <property type="evidence" value="ECO:0007669"/>
    <property type="project" value="UniProtKB-ARBA"/>
</dbReference>
<keyword evidence="4" id="KW-0489">Methyltransferase</keyword>
<keyword evidence="6 10" id="KW-0949">S-adenosyl-L-methionine</keyword>
<evidence type="ECO:0000256" key="3">
    <source>
        <dbReference type="ARBA" id="ARBA00022552"/>
    </source>
</evidence>
<evidence type="ECO:0000256" key="2">
    <source>
        <dbReference type="ARBA" id="ARBA00009258"/>
    </source>
</evidence>
<dbReference type="InterPro" id="IPR029063">
    <property type="entry name" value="SAM-dependent_MTases_sf"/>
</dbReference>
<keyword evidence="3" id="KW-0698">rRNA processing</keyword>
<dbReference type="Pfam" id="PF01728">
    <property type="entry name" value="FtsJ"/>
    <property type="match status" value="1"/>
</dbReference>
<dbReference type="PIRSF" id="PIRSF005461">
    <property type="entry name" value="23S_rRNA_mtase"/>
    <property type="match status" value="1"/>
</dbReference>
<dbReference type="InterPro" id="IPR015507">
    <property type="entry name" value="rRNA-MeTfrase_E"/>
</dbReference>
<dbReference type="AlphaFoldDB" id="A0A9P0F5I2"/>
<feature type="active site" description="Proton acceptor" evidence="10">
    <location>
        <position position="195"/>
    </location>
</feature>
<dbReference type="GO" id="GO:0008650">
    <property type="term" value="F:rRNA (uridine-2'-O-)-methyltransferase activity"/>
    <property type="evidence" value="ECO:0007669"/>
    <property type="project" value="TreeGrafter"/>
</dbReference>
<comment type="subcellular location">
    <subcellularLocation>
        <location evidence="1">Mitochondrion</location>
    </subcellularLocation>
</comment>
<dbReference type="FunFam" id="3.40.50.150:FF:000129">
    <property type="entry name" value="Mitochondrial rRNA methyltransferase 2"/>
    <property type="match status" value="1"/>
</dbReference>
<dbReference type="EMBL" id="OU963866">
    <property type="protein sequence ID" value="CAH0390571.1"/>
    <property type="molecule type" value="Genomic_DNA"/>
</dbReference>
<protein>
    <recommendedName>
        <fullName evidence="9">rRNA methyltransferase 2, mitochondrial</fullName>
    </recommendedName>
</protein>
<dbReference type="SUPFAM" id="SSF53335">
    <property type="entry name" value="S-adenosyl-L-methionine-dependent methyltransferases"/>
    <property type="match status" value="1"/>
</dbReference>
<gene>
    <name evidence="12" type="ORF">BEMITA_LOCUS9281</name>
</gene>
<evidence type="ECO:0000259" key="11">
    <source>
        <dbReference type="Pfam" id="PF01728"/>
    </source>
</evidence>
<organism evidence="12 13">
    <name type="scientific">Bemisia tabaci</name>
    <name type="common">Sweetpotato whitefly</name>
    <name type="synonym">Aleurodes tabaci</name>
    <dbReference type="NCBI Taxonomy" id="7038"/>
    <lineage>
        <taxon>Eukaryota</taxon>
        <taxon>Metazoa</taxon>
        <taxon>Ecdysozoa</taxon>
        <taxon>Arthropoda</taxon>
        <taxon>Hexapoda</taxon>
        <taxon>Insecta</taxon>
        <taxon>Pterygota</taxon>
        <taxon>Neoptera</taxon>
        <taxon>Paraneoptera</taxon>
        <taxon>Hemiptera</taxon>
        <taxon>Sternorrhyncha</taxon>
        <taxon>Aleyrodoidea</taxon>
        <taxon>Aleyrodidae</taxon>
        <taxon>Aleyrodinae</taxon>
        <taxon>Bemisia</taxon>
    </lineage>
</organism>
<dbReference type="InterPro" id="IPR050082">
    <property type="entry name" value="RNA_methyltr_RlmE"/>
</dbReference>
<evidence type="ECO:0000313" key="12">
    <source>
        <dbReference type="EMBL" id="CAH0390571.1"/>
    </source>
</evidence>
<dbReference type="GO" id="GO:0005759">
    <property type="term" value="C:mitochondrial matrix"/>
    <property type="evidence" value="ECO:0007669"/>
    <property type="project" value="UniProtKB-ARBA"/>
</dbReference>
<dbReference type="InterPro" id="IPR002877">
    <property type="entry name" value="RNA_MeTrfase_FtsJ_dom"/>
</dbReference>
<reference evidence="12" key="1">
    <citation type="submission" date="2021-12" db="EMBL/GenBank/DDBJ databases">
        <authorList>
            <person name="King R."/>
        </authorList>
    </citation>
    <scope>NUCLEOTIDE SEQUENCE</scope>
</reference>
<dbReference type="Proteomes" id="UP001152759">
    <property type="component" value="Chromosome 5"/>
</dbReference>
<feature type="domain" description="Ribosomal RNA methyltransferase FtsJ" evidence="11">
    <location>
        <begin position="53"/>
        <end position="237"/>
    </location>
</feature>
<keyword evidence="13" id="KW-1185">Reference proteome</keyword>
<keyword evidence="8" id="KW-0496">Mitochondrion</keyword>
<evidence type="ECO:0000256" key="9">
    <source>
        <dbReference type="ARBA" id="ARBA00041184"/>
    </source>
</evidence>
<comment type="similarity">
    <text evidence="2">Belongs to the class I-like SAM-binding methyltransferase superfamily. RNA methyltransferase RlmE family.</text>
</comment>
<keyword evidence="7" id="KW-0809">Transit peptide</keyword>
<evidence type="ECO:0000256" key="10">
    <source>
        <dbReference type="PIRSR" id="PIRSR005461-1"/>
    </source>
</evidence>
<evidence type="ECO:0000313" key="13">
    <source>
        <dbReference type="Proteomes" id="UP001152759"/>
    </source>
</evidence>
<evidence type="ECO:0000256" key="4">
    <source>
        <dbReference type="ARBA" id="ARBA00022603"/>
    </source>
</evidence>
<dbReference type="PANTHER" id="PTHR10920:SF18">
    <property type="entry name" value="RRNA METHYLTRANSFERASE 2, MITOCHONDRIAL"/>
    <property type="match status" value="1"/>
</dbReference>
<name>A0A9P0F5I2_BEMTA</name>
<evidence type="ECO:0000256" key="5">
    <source>
        <dbReference type="ARBA" id="ARBA00022679"/>
    </source>
</evidence>